<protein>
    <recommendedName>
        <fullName evidence="3">Fe2OG dioxygenase domain-containing protein</fullName>
    </recommendedName>
</protein>
<dbReference type="AlphaFoldDB" id="A0A7S3RLZ0"/>
<proteinExistence type="inferred from homology"/>
<reference evidence="4" key="1">
    <citation type="submission" date="2021-01" db="EMBL/GenBank/DDBJ databases">
        <authorList>
            <person name="Corre E."/>
            <person name="Pelletier E."/>
            <person name="Niang G."/>
            <person name="Scheremetjew M."/>
            <person name="Finn R."/>
            <person name="Kale V."/>
            <person name="Holt S."/>
            <person name="Cochrane G."/>
            <person name="Meng A."/>
            <person name="Brown T."/>
            <person name="Cohen L."/>
        </authorList>
    </citation>
    <scope>NUCLEOTIDE SEQUENCE</scope>
    <source>
        <strain evidence="4">379</strain>
    </source>
</reference>
<dbReference type="GO" id="GO:0046872">
    <property type="term" value="F:metal ion binding"/>
    <property type="evidence" value="ECO:0007669"/>
    <property type="project" value="UniProtKB-KW"/>
</dbReference>
<evidence type="ECO:0000259" key="3">
    <source>
        <dbReference type="PROSITE" id="PS51471"/>
    </source>
</evidence>
<evidence type="ECO:0000313" key="4">
    <source>
        <dbReference type="EMBL" id="CAE0528223.1"/>
    </source>
</evidence>
<dbReference type="SUPFAM" id="SSF51197">
    <property type="entry name" value="Clavaminate synthase-like"/>
    <property type="match status" value="1"/>
</dbReference>
<dbReference type="GO" id="GO:0016491">
    <property type="term" value="F:oxidoreductase activity"/>
    <property type="evidence" value="ECO:0007669"/>
    <property type="project" value="UniProtKB-KW"/>
</dbReference>
<feature type="compositionally biased region" description="Basic and acidic residues" evidence="2">
    <location>
        <begin position="93"/>
        <end position="102"/>
    </location>
</feature>
<keyword evidence="1" id="KW-0408">Iron</keyword>
<dbReference type="Gene3D" id="2.60.120.330">
    <property type="entry name" value="B-lactam Antibiotic, Isopenicillin N Synthase, Chain"/>
    <property type="match status" value="1"/>
</dbReference>
<dbReference type="Pfam" id="PF14226">
    <property type="entry name" value="DIOX_N"/>
    <property type="match status" value="1"/>
</dbReference>
<dbReference type="PANTHER" id="PTHR47990">
    <property type="entry name" value="2-OXOGLUTARATE (2OG) AND FE(II)-DEPENDENT OXYGENASE SUPERFAMILY PROTEIN-RELATED"/>
    <property type="match status" value="1"/>
</dbReference>
<name>A0A7S3RLZ0_EMIHU</name>
<keyword evidence="1" id="KW-0560">Oxidoreductase</keyword>
<dbReference type="InterPro" id="IPR026992">
    <property type="entry name" value="DIOX_N"/>
</dbReference>
<evidence type="ECO:0000256" key="2">
    <source>
        <dbReference type="SAM" id="MobiDB-lite"/>
    </source>
</evidence>
<dbReference type="InterPro" id="IPR050231">
    <property type="entry name" value="Iron_ascorbate_oxido_reductase"/>
</dbReference>
<comment type="similarity">
    <text evidence="1">Belongs to the iron/ascorbate-dependent oxidoreductase family.</text>
</comment>
<feature type="region of interest" description="Disordered" evidence="2">
    <location>
        <begin position="93"/>
        <end position="112"/>
    </location>
</feature>
<keyword evidence="1" id="KW-0479">Metal-binding</keyword>
<dbReference type="InterPro" id="IPR044861">
    <property type="entry name" value="IPNS-like_FE2OG_OXY"/>
</dbReference>
<dbReference type="InterPro" id="IPR005123">
    <property type="entry name" value="Oxoglu/Fe-dep_dioxygenase_dom"/>
</dbReference>
<dbReference type="InterPro" id="IPR027443">
    <property type="entry name" value="IPNS-like_sf"/>
</dbReference>
<gene>
    <name evidence="4" type="ORF">EHUX00137_LOCUS4303</name>
</gene>
<organism evidence="4">
    <name type="scientific">Emiliania huxleyi</name>
    <name type="common">Coccolithophore</name>
    <name type="synonym">Pontosphaera huxleyi</name>
    <dbReference type="NCBI Taxonomy" id="2903"/>
    <lineage>
        <taxon>Eukaryota</taxon>
        <taxon>Haptista</taxon>
        <taxon>Haptophyta</taxon>
        <taxon>Prymnesiophyceae</taxon>
        <taxon>Isochrysidales</taxon>
        <taxon>Noelaerhabdaceae</taxon>
        <taxon>Emiliania</taxon>
    </lineage>
</organism>
<sequence length="331" mass="35140">MVVATIDISPFANPAAHDDAARARAAADWDRAMSDVGFAVVAGHGVAPEVVGALRSAAHEFFERSAEAKAAYCHGPYGNPLGGYTGIGTEAVSRTRDTHGGDGGRSAGASAAAPPDLVESFIFKPASPAAAPTCLDKPASAYHSELLRVLGCLHQLTAAALSLPADYFERFYSPHAEVSLRLAYYPALSASEQASSAVRYGEHTDYTGFTLLSQDESDLGEEGAGGLQVKLRSGHWHALQPVRGCFVVNIGDLYEVWTNGRWRSTVHRVMKPPAGSASAAAPRLSIPFFTGPHNEAVIEALPTCVDEEHPPLYEPVLAREHLRRKLSASNV</sequence>
<feature type="domain" description="Fe2OG dioxygenase" evidence="3">
    <location>
        <begin position="175"/>
        <end position="292"/>
    </location>
</feature>
<dbReference type="EMBL" id="HBIR01006273">
    <property type="protein sequence ID" value="CAE0528223.1"/>
    <property type="molecule type" value="Transcribed_RNA"/>
</dbReference>
<dbReference type="Pfam" id="PF03171">
    <property type="entry name" value="2OG-FeII_Oxy"/>
    <property type="match status" value="1"/>
</dbReference>
<evidence type="ECO:0000256" key="1">
    <source>
        <dbReference type="RuleBase" id="RU003682"/>
    </source>
</evidence>
<dbReference type="PROSITE" id="PS51471">
    <property type="entry name" value="FE2OG_OXY"/>
    <property type="match status" value="1"/>
</dbReference>
<accession>A0A7S3RLZ0</accession>